<evidence type="ECO:0000256" key="3">
    <source>
        <dbReference type="ARBA" id="ARBA00009263"/>
    </source>
</evidence>
<dbReference type="FunFam" id="3.40.50.720:FF:000924">
    <property type="entry name" value="GDP-mannose 4,6 dehydratase"/>
    <property type="match status" value="1"/>
</dbReference>
<feature type="domain" description="NAD(P)-binding" evidence="7">
    <location>
        <begin position="5"/>
        <end position="313"/>
    </location>
</feature>
<dbReference type="InterPro" id="IPR016040">
    <property type="entry name" value="NAD(P)-bd_dom"/>
</dbReference>
<sequence length="322" mass="36548">MKKALITGISGQDGSYLAELLLSKGYEVHGIVRRPAVEDPAGKLSNLRTIKDNVVLHVASLENHLSLYKVIAKIKPDECYHLAASSFVSYSFDDESSILTSNFNGTHHLLASIKEVVPECRFFFAGSSEMFGRVFHAPQNELTPFNPRSVYGISKLASHHLVQNYRNQYGIFACTGILYNHESPRRDFKFVTRKITSTVAKIKLGLENKLYLGNLDALRDWGYAPDYVDAMWLMLQNHSPENYVIASGMNHSVRELVDCAFSHVGLDYQDFVEVDHRFYRPTEAVPLCGDSWKIRDELNWKSKHKFPDIVAEMVESDLSFFS</sequence>
<dbReference type="PANTHER" id="PTHR43715">
    <property type="entry name" value="GDP-MANNOSE 4,6-DEHYDRATASE"/>
    <property type="match status" value="1"/>
</dbReference>
<gene>
    <name evidence="8" type="ORF">BJP34_24230</name>
</gene>
<comment type="similarity">
    <text evidence="3">Belongs to the NAD(P)-dependent epimerase/dehydratase family. GDP-mannose 4,6-dehydratase subfamily.</text>
</comment>
<evidence type="ECO:0000313" key="9">
    <source>
        <dbReference type="Proteomes" id="UP000177870"/>
    </source>
</evidence>
<comment type="catalytic activity">
    <reaction evidence="1">
        <text>GDP-alpha-D-mannose = GDP-4-dehydro-alpha-D-rhamnose + H2O</text>
        <dbReference type="Rhea" id="RHEA:23820"/>
        <dbReference type="ChEBI" id="CHEBI:15377"/>
        <dbReference type="ChEBI" id="CHEBI:57527"/>
        <dbReference type="ChEBI" id="CHEBI:57964"/>
        <dbReference type="EC" id="4.2.1.47"/>
    </reaction>
</comment>
<dbReference type="InterPro" id="IPR006368">
    <property type="entry name" value="GDP_Man_deHydtase"/>
</dbReference>
<dbReference type="Proteomes" id="UP000177870">
    <property type="component" value="Chromosome"/>
</dbReference>
<dbReference type="EC" id="4.2.1.47" evidence="4"/>
<dbReference type="RefSeq" id="WP_070394556.1">
    <property type="nucleotide sequence ID" value="NZ_CP017599.1"/>
</dbReference>
<proteinExistence type="inferred from homology"/>
<dbReference type="Gene3D" id="3.90.25.10">
    <property type="entry name" value="UDP-galactose 4-epimerase, domain 1"/>
    <property type="match status" value="1"/>
</dbReference>
<dbReference type="AlphaFoldDB" id="A0A1D8TWV7"/>
<protein>
    <recommendedName>
        <fullName evidence="4">GDP-mannose 4,6-dehydratase</fullName>
        <ecNumber evidence="4">4.2.1.47</ecNumber>
    </recommendedName>
</protein>
<dbReference type="EMBL" id="CP017599">
    <property type="protein sequence ID" value="AOX02132.1"/>
    <property type="molecule type" value="Genomic_DNA"/>
</dbReference>
<dbReference type="STRING" id="1458985.BJP34_24230"/>
<evidence type="ECO:0000256" key="5">
    <source>
        <dbReference type="ARBA" id="ARBA00023239"/>
    </source>
</evidence>
<dbReference type="Pfam" id="PF16363">
    <property type="entry name" value="GDP_Man_Dehyd"/>
    <property type="match status" value="1"/>
</dbReference>
<evidence type="ECO:0000313" key="8">
    <source>
        <dbReference type="EMBL" id="AOX02132.1"/>
    </source>
</evidence>
<reference evidence="9" key="1">
    <citation type="submission" date="2016-10" db="EMBL/GenBank/DDBJ databases">
        <title>Comparative genomics uncovers the prolific and rare metabolic potential of the cyanobacterial genus Moorea.</title>
        <authorList>
            <person name="Leao T."/>
            <person name="Castelao G."/>
            <person name="Korobeynikov A."/>
            <person name="Monroe E.A."/>
            <person name="Podell S."/>
            <person name="Glukhov E."/>
            <person name="Allen E."/>
            <person name="Gerwick W.H."/>
            <person name="Gerwick L."/>
        </authorList>
    </citation>
    <scope>NUCLEOTIDE SEQUENCE [LARGE SCALE GENOMIC DNA]</scope>
    <source>
        <strain evidence="9">PAL-8-15-08-1</strain>
    </source>
</reference>
<comment type="function">
    <text evidence="6">Catalyzes the conversion of GDP-D-mannose to GDP-4-dehydro-6-deoxy-D-mannose.</text>
</comment>
<accession>A0A1D8TWV7</accession>
<dbReference type="OrthoDB" id="9779041at2"/>
<evidence type="ECO:0000256" key="1">
    <source>
        <dbReference type="ARBA" id="ARBA00000188"/>
    </source>
</evidence>
<dbReference type="GO" id="GO:0008446">
    <property type="term" value="F:GDP-mannose 4,6-dehydratase activity"/>
    <property type="evidence" value="ECO:0007669"/>
    <property type="project" value="UniProtKB-EC"/>
</dbReference>
<comment type="cofactor">
    <cofactor evidence="2">
        <name>NADP(+)</name>
        <dbReference type="ChEBI" id="CHEBI:58349"/>
    </cofactor>
</comment>
<dbReference type="Gene3D" id="3.40.50.720">
    <property type="entry name" value="NAD(P)-binding Rossmann-like Domain"/>
    <property type="match status" value="1"/>
</dbReference>
<dbReference type="SUPFAM" id="SSF51735">
    <property type="entry name" value="NAD(P)-binding Rossmann-fold domains"/>
    <property type="match status" value="1"/>
</dbReference>
<evidence type="ECO:0000256" key="4">
    <source>
        <dbReference type="ARBA" id="ARBA00011989"/>
    </source>
</evidence>
<dbReference type="KEGG" id="mpro:BJP34_24230"/>
<evidence type="ECO:0000256" key="2">
    <source>
        <dbReference type="ARBA" id="ARBA00001937"/>
    </source>
</evidence>
<evidence type="ECO:0000256" key="6">
    <source>
        <dbReference type="ARBA" id="ARBA00059383"/>
    </source>
</evidence>
<dbReference type="PANTHER" id="PTHR43715:SF1">
    <property type="entry name" value="GDP-MANNOSE 4,6 DEHYDRATASE"/>
    <property type="match status" value="1"/>
</dbReference>
<keyword evidence="5" id="KW-0456">Lyase</keyword>
<organism evidence="8 9">
    <name type="scientific">Moorena producens PAL-8-15-08-1</name>
    <dbReference type="NCBI Taxonomy" id="1458985"/>
    <lineage>
        <taxon>Bacteria</taxon>
        <taxon>Bacillati</taxon>
        <taxon>Cyanobacteriota</taxon>
        <taxon>Cyanophyceae</taxon>
        <taxon>Coleofasciculales</taxon>
        <taxon>Coleofasciculaceae</taxon>
        <taxon>Moorena</taxon>
    </lineage>
</organism>
<evidence type="ECO:0000259" key="7">
    <source>
        <dbReference type="Pfam" id="PF16363"/>
    </source>
</evidence>
<name>A0A1D8TWV7_9CYAN</name>
<dbReference type="GO" id="GO:0042351">
    <property type="term" value="P:'de novo' GDP-L-fucose biosynthetic process"/>
    <property type="evidence" value="ECO:0007669"/>
    <property type="project" value="TreeGrafter"/>
</dbReference>
<dbReference type="CDD" id="cd05260">
    <property type="entry name" value="GDP_MD_SDR_e"/>
    <property type="match status" value="1"/>
</dbReference>
<dbReference type="InterPro" id="IPR036291">
    <property type="entry name" value="NAD(P)-bd_dom_sf"/>
</dbReference>